<dbReference type="RefSeq" id="WP_129653898.1">
    <property type="nucleotide sequence ID" value="NZ_ML142908.1"/>
</dbReference>
<keyword evidence="1" id="KW-0472">Membrane</keyword>
<proteinExistence type="predicted"/>
<dbReference type="AlphaFoldDB" id="A0A444VNH1"/>
<feature type="transmembrane region" description="Helical" evidence="1">
    <location>
        <begin position="302"/>
        <end position="322"/>
    </location>
</feature>
<accession>A0A444VNH1</accession>
<keyword evidence="1" id="KW-1133">Transmembrane helix</keyword>
<keyword evidence="1" id="KW-0812">Transmembrane</keyword>
<dbReference type="Proteomes" id="UP000290261">
    <property type="component" value="Unassembled WGS sequence"/>
</dbReference>
<keyword evidence="3" id="KW-1185">Reference proteome</keyword>
<sequence>MADQPVNQSNSDEIDLRQLLQLVERGFNKLGTIFLRLFLYLKKNAIVLFGLVILGAAIGYGLKFISTEKLKVDVIVRPNLHSKDYLYDVVSEIEANIKVQNEAFFQELGISSEDLKGFQISIEPVKKDVEKDTKKELQYLEVLQKLEKTDLISDILREEVLNQTEFNHRITFQYKNIGGEKIAKKLMDYINSNDYFKELVVIQATNSKERIRKNEVLIAQIDTIIQNYSTNLTKQQGTLGSGQVVFQNEERVNIAALLSLKTELIKDIEDRKIELSELTNPIGIINFGTPHQVSKAFFSKKIILIPIILLVGFFLFSFLQYLNKKATEMEARE</sequence>
<evidence type="ECO:0000313" key="2">
    <source>
        <dbReference type="EMBL" id="RYC52374.1"/>
    </source>
</evidence>
<evidence type="ECO:0000313" key="3">
    <source>
        <dbReference type="Proteomes" id="UP000290261"/>
    </source>
</evidence>
<dbReference type="EMBL" id="JJMP01000003">
    <property type="protein sequence ID" value="RYC52374.1"/>
    <property type="molecule type" value="Genomic_DNA"/>
</dbReference>
<evidence type="ECO:0000256" key="1">
    <source>
        <dbReference type="SAM" id="Phobius"/>
    </source>
</evidence>
<organism evidence="2 3">
    <name type="scientific">Flagellimonas olearia</name>
    <dbReference type="NCBI Taxonomy" id="552546"/>
    <lineage>
        <taxon>Bacteria</taxon>
        <taxon>Pseudomonadati</taxon>
        <taxon>Bacteroidota</taxon>
        <taxon>Flavobacteriia</taxon>
        <taxon>Flavobacteriales</taxon>
        <taxon>Flavobacteriaceae</taxon>
        <taxon>Flagellimonas</taxon>
    </lineage>
</organism>
<gene>
    <name evidence="2" type="ORF">DN53_10885</name>
</gene>
<feature type="transmembrane region" description="Helical" evidence="1">
    <location>
        <begin position="45"/>
        <end position="62"/>
    </location>
</feature>
<name>A0A444VNH1_9FLAO</name>
<comment type="caution">
    <text evidence="2">The sequence shown here is derived from an EMBL/GenBank/DDBJ whole genome shotgun (WGS) entry which is preliminary data.</text>
</comment>
<protein>
    <submittedName>
        <fullName evidence="2">Uncharacterized protein</fullName>
    </submittedName>
</protein>
<reference evidence="2 3" key="1">
    <citation type="submission" date="2014-04" db="EMBL/GenBank/DDBJ databases">
        <title>Whole genome of Muricauda olearia.</title>
        <authorList>
            <person name="Zhang X.-H."/>
            <person name="Tang K."/>
        </authorList>
    </citation>
    <scope>NUCLEOTIDE SEQUENCE [LARGE SCALE GENOMIC DNA]</scope>
    <source>
        <strain evidence="2 3">Th120</strain>
    </source>
</reference>